<evidence type="ECO:0008006" key="3">
    <source>
        <dbReference type="Google" id="ProtNLM"/>
    </source>
</evidence>
<evidence type="ECO:0000313" key="2">
    <source>
        <dbReference type="Proteomes" id="UP000242175"/>
    </source>
</evidence>
<dbReference type="Gene3D" id="1.10.3420.10">
    <property type="entry name" value="putative ntp pyrophosphohydrolase like domain"/>
    <property type="match status" value="1"/>
</dbReference>
<dbReference type="Pfam" id="PF01503">
    <property type="entry name" value="PRA-PH"/>
    <property type="match status" value="1"/>
</dbReference>
<dbReference type="InterPro" id="IPR021130">
    <property type="entry name" value="PRib-ATP_PPHydrolase-like"/>
</dbReference>
<dbReference type="EMBL" id="CP022356">
    <property type="protein sequence ID" value="ASK79773.1"/>
    <property type="molecule type" value="Genomic_DNA"/>
</dbReference>
<dbReference type="Proteomes" id="UP000242175">
    <property type="component" value="Chromosome small"/>
</dbReference>
<sequence length="238" mass="27713">MNQKMKKSNEFIRRCFELSYEFHEKLEIEINEPFNAKTLQLRKNLTLEECHETLTAINNHDNLELADGIADLIYVLAGNLVSFSNFNFNAEDFSKNDSQSTPNTTKETTKKIIEKLLLNINKIFEQLNFNDNTKDQIFTISCDFLKKIFLILDSINYPLLASVEEVHRSNMTKLWPVEDKHCLALLSQSKEDSKKVAFRHSKDRNHKVCYRISDGKAVKPPNFSKPNLIYFADIINSW</sequence>
<protein>
    <recommendedName>
        <fullName evidence="3">Phosphoribosyl-ATP pyrophosphohydrolase</fullName>
    </recommendedName>
</protein>
<reference evidence="1 2" key="1">
    <citation type="journal article" date="2016" name="Int. J. Syst. Evol. Microbiol.">
        <title>Paraphotobacterium marinum gen. nov., sp. nov., a member of the family Vibrionaceae, isolated from surface seawater.</title>
        <authorList>
            <person name="Huang Z."/>
            <person name="Dong C."/>
            <person name="Shao Z."/>
        </authorList>
    </citation>
    <scope>NUCLEOTIDE SEQUENCE [LARGE SCALE GENOMIC DNA]</scope>
    <source>
        <strain evidence="1 2">NSCS20N07D</strain>
    </source>
</reference>
<keyword evidence="2" id="KW-1185">Reference proteome</keyword>
<proteinExistence type="predicted"/>
<gene>
    <name evidence="1" type="ORF">CF386_12075</name>
</gene>
<accession>A0A220VIJ2</accession>
<evidence type="ECO:0000313" key="1">
    <source>
        <dbReference type="EMBL" id="ASK79773.1"/>
    </source>
</evidence>
<dbReference type="InterPro" id="IPR023292">
    <property type="entry name" value="NTP_PyroPHydrolase-like_dom_sf"/>
</dbReference>
<name>A0A220VIJ2_9GAMM</name>
<organism evidence="1 2">
    <name type="scientific">Paraphotobacterium marinum</name>
    <dbReference type="NCBI Taxonomy" id="1755811"/>
    <lineage>
        <taxon>Bacteria</taxon>
        <taxon>Pseudomonadati</taxon>
        <taxon>Pseudomonadota</taxon>
        <taxon>Gammaproteobacteria</taxon>
        <taxon>Vibrionales</taxon>
        <taxon>Vibrionaceae</taxon>
        <taxon>Paraphotobacterium</taxon>
    </lineage>
</organism>
<dbReference type="AlphaFoldDB" id="A0A220VIJ2"/>
<dbReference type="KEGG" id="pmai:CF386_12075"/>